<keyword evidence="3" id="KW-1185">Reference proteome</keyword>
<gene>
    <name evidence="2" type="ORF">KIPB_004262</name>
</gene>
<organism evidence="2 3">
    <name type="scientific">Kipferlia bialata</name>
    <dbReference type="NCBI Taxonomy" id="797122"/>
    <lineage>
        <taxon>Eukaryota</taxon>
        <taxon>Metamonada</taxon>
        <taxon>Carpediemonas-like organisms</taxon>
        <taxon>Kipferlia</taxon>
    </lineage>
</organism>
<feature type="transmembrane region" description="Helical" evidence="1">
    <location>
        <begin position="36"/>
        <end position="58"/>
    </location>
</feature>
<keyword evidence="1" id="KW-0472">Membrane</keyword>
<dbReference type="Proteomes" id="UP000265618">
    <property type="component" value="Unassembled WGS sequence"/>
</dbReference>
<accession>A0A391P1W6</accession>
<sequence length="153" mass="17037">MPADMASVKAGLTAWVATYVDWNARAKKTLAQKIAGFFKLFALSLIFPALILGSSFVIHGLRSLDEKLDYCGDIYTDPIQATVVSSCILNDKDGVEWENPNNPNLEELEPTPELQYSHDLDGETLHCVVTLSSGSDTYWMRPANAAWYVYNCR</sequence>
<dbReference type="EMBL" id="BDIP01000897">
    <property type="protein sequence ID" value="GCA62552.1"/>
    <property type="molecule type" value="Genomic_DNA"/>
</dbReference>
<comment type="caution">
    <text evidence="2">The sequence shown here is derived from an EMBL/GenBank/DDBJ whole genome shotgun (WGS) entry which is preliminary data.</text>
</comment>
<keyword evidence="1" id="KW-0812">Transmembrane</keyword>
<evidence type="ECO:0000313" key="2">
    <source>
        <dbReference type="EMBL" id="GCA62552.1"/>
    </source>
</evidence>
<protein>
    <submittedName>
        <fullName evidence="2">Uncharacterized protein</fullName>
    </submittedName>
</protein>
<proteinExistence type="predicted"/>
<keyword evidence="1" id="KW-1133">Transmembrane helix</keyword>
<evidence type="ECO:0000256" key="1">
    <source>
        <dbReference type="SAM" id="Phobius"/>
    </source>
</evidence>
<reference evidence="2 3" key="1">
    <citation type="journal article" date="2018" name="PLoS ONE">
        <title>The draft genome of Kipferlia bialata reveals reductive genome evolution in fornicate parasites.</title>
        <authorList>
            <person name="Tanifuji G."/>
            <person name="Takabayashi S."/>
            <person name="Kume K."/>
            <person name="Takagi M."/>
            <person name="Nakayama T."/>
            <person name="Kamikawa R."/>
            <person name="Inagaki Y."/>
            <person name="Hashimoto T."/>
        </authorList>
    </citation>
    <scope>NUCLEOTIDE SEQUENCE [LARGE SCALE GENOMIC DNA]</scope>
    <source>
        <strain evidence="2">NY0173</strain>
    </source>
</reference>
<name>A0A391P1W6_9EUKA</name>
<dbReference type="AlphaFoldDB" id="A0A391P1W6"/>
<evidence type="ECO:0000313" key="3">
    <source>
        <dbReference type="Proteomes" id="UP000265618"/>
    </source>
</evidence>